<organism evidence="2 3">
    <name type="scientific">Rhizorhapis suberifaciens</name>
    <name type="common">corky root of lettuce</name>
    <dbReference type="NCBI Taxonomy" id="13656"/>
    <lineage>
        <taxon>Bacteria</taxon>
        <taxon>Pseudomonadati</taxon>
        <taxon>Pseudomonadota</taxon>
        <taxon>Alphaproteobacteria</taxon>
        <taxon>Sphingomonadales</taxon>
        <taxon>Sphingomonadaceae</taxon>
        <taxon>Rhizorhapis</taxon>
    </lineage>
</organism>
<name>A0A840HX62_9SPHN</name>
<feature type="region of interest" description="Disordered" evidence="1">
    <location>
        <begin position="61"/>
        <end position="85"/>
    </location>
</feature>
<reference evidence="2 3" key="1">
    <citation type="submission" date="2020-08" db="EMBL/GenBank/DDBJ databases">
        <title>Genomic Encyclopedia of Type Strains, Phase IV (KMG-IV): sequencing the most valuable type-strain genomes for metagenomic binning, comparative biology and taxonomic classification.</title>
        <authorList>
            <person name="Goeker M."/>
        </authorList>
    </citation>
    <scope>NUCLEOTIDE SEQUENCE [LARGE SCALE GENOMIC DNA]</scope>
    <source>
        <strain evidence="2 3">DSM 7465</strain>
    </source>
</reference>
<protein>
    <submittedName>
        <fullName evidence="2">Uncharacterized protein</fullName>
    </submittedName>
</protein>
<proteinExistence type="predicted"/>
<gene>
    <name evidence="2" type="ORF">HNQ99_003011</name>
</gene>
<dbReference type="EMBL" id="JACHOV010000013">
    <property type="protein sequence ID" value="MBB4642675.1"/>
    <property type="molecule type" value="Genomic_DNA"/>
</dbReference>
<accession>A0A840HX62</accession>
<dbReference type="AlphaFoldDB" id="A0A840HX62"/>
<comment type="caution">
    <text evidence="2">The sequence shown here is derived from an EMBL/GenBank/DDBJ whole genome shotgun (WGS) entry which is preliminary data.</text>
</comment>
<evidence type="ECO:0000313" key="3">
    <source>
        <dbReference type="Proteomes" id="UP000575068"/>
    </source>
</evidence>
<evidence type="ECO:0000313" key="2">
    <source>
        <dbReference type="EMBL" id="MBB4642675.1"/>
    </source>
</evidence>
<keyword evidence="3" id="KW-1185">Reference proteome</keyword>
<dbReference type="Proteomes" id="UP000575068">
    <property type="component" value="Unassembled WGS sequence"/>
</dbReference>
<sequence length="85" mass="8532">MTLGWVTAGQMANSLDSHGAAVAKAQIFLQGKGVAASAQARAKQPPSSYMKSGEIIIGPPLGGPGPSLAYDPQSGTGGFTTKRTS</sequence>
<dbReference type="RefSeq" id="WP_184476974.1">
    <property type="nucleotide sequence ID" value="NZ_JACHOV010000013.1"/>
</dbReference>
<evidence type="ECO:0000256" key="1">
    <source>
        <dbReference type="SAM" id="MobiDB-lite"/>
    </source>
</evidence>